<dbReference type="GO" id="GO:0030016">
    <property type="term" value="C:myofibril"/>
    <property type="evidence" value="ECO:0007669"/>
    <property type="project" value="UniProtKB-SubCell"/>
</dbReference>
<dbReference type="GO" id="GO:0030239">
    <property type="term" value="P:myofibril assembly"/>
    <property type="evidence" value="ECO:0007669"/>
    <property type="project" value="UniProtKB-ARBA"/>
</dbReference>
<evidence type="ECO:0000313" key="11">
    <source>
        <dbReference type="EMBL" id="VDL64085.1"/>
    </source>
</evidence>
<evidence type="ECO:0000259" key="10">
    <source>
        <dbReference type="Pfam" id="PF01576"/>
    </source>
</evidence>
<dbReference type="OMA" id="EHAVTNE"/>
<evidence type="ECO:0000256" key="7">
    <source>
        <dbReference type="ARBA" id="ARBA00023175"/>
    </source>
</evidence>
<dbReference type="WBParaSite" id="NBR_0000094701-mRNA-1">
    <property type="protein sequence ID" value="NBR_0000094701-mRNA-1"/>
    <property type="gene ID" value="NBR_0000094701"/>
</dbReference>
<comment type="subcellular location">
    <subcellularLocation>
        <location evidence="1">Cytoplasm</location>
        <location evidence="1">Myofibril</location>
    </subcellularLocation>
</comment>
<evidence type="ECO:0000256" key="6">
    <source>
        <dbReference type="ARBA" id="ARBA00023123"/>
    </source>
</evidence>
<evidence type="ECO:0000256" key="1">
    <source>
        <dbReference type="ARBA" id="ARBA00004657"/>
    </source>
</evidence>
<dbReference type="STRING" id="27835.A0A0N4XEJ5"/>
<sequence>MSANLYRSPSQAAVYKSPSMSAFGAPFGSMSVADLGSLTRLEDKIRLLQEDLESERELRNRIERERADLSVQLIALTDRLEDAEGTTDSQIESNRKREGELIKLRKLLEESQLESEDAMNVLRKKHQDACLDYQDQVEQLQKKNAKIDRERQRLQHEVIELTATIDQVQKDKSFSADIDTRPGILSIGGDGSAREAIAGVL</sequence>
<keyword evidence="12" id="KW-1185">Reference proteome</keyword>
<evidence type="ECO:0000313" key="12">
    <source>
        <dbReference type="Proteomes" id="UP000271162"/>
    </source>
</evidence>
<proteinExistence type="inferred from homology"/>
<keyword evidence="6" id="KW-0518">Myosin</keyword>
<dbReference type="InterPro" id="IPR002928">
    <property type="entry name" value="Myosin_tail"/>
</dbReference>
<evidence type="ECO:0000256" key="2">
    <source>
        <dbReference type="ARBA" id="ARBA00008447"/>
    </source>
</evidence>
<feature type="coiled-coil region" evidence="9">
    <location>
        <begin position="38"/>
        <end position="79"/>
    </location>
</feature>
<name>A0A0N4XEJ5_NIPBR</name>
<dbReference type="GO" id="GO:0032982">
    <property type="term" value="C:myosin filament"/>
    <property type="evidence" value="ECO:0007669"/>
    <property type="project" value="UniProtKB-KW"/>
</dbReference>
<gene>
    <name evidence="11" type="ORF">NBR_LOCUS950</name>
</gene>
<dbReference type="EMBL" id="UYSL01000589">
    <property type="protein sequence ID" value="VDL64085.1"/>
    <property type="molecule type" value="Genomic_DNA"/>
</dbReference>
<keyword evidence="5 9" id="KW-0175">Coiled coil</keyword>
<keyword evidence="7" id="KW-0505">Motor protein</keyword>
<accession>A0A0N4XEJ5</accession>
<dbReference type="Pfam" id="PF01576">
    <property type="entry name" value="Myosin_tail_1"/>
    <property type="match status" value="1"/>
</dbReference>
<feature type="coiled-coil region" evidence="9">
    <location>
        <begin position="123"/>
        <end position="171"/>
    </location>
</feature>
<evidence type="ECO:0000256" key="3">
    <source>
        <dbReference type="ARBA" id="ARBA00022433"/>
    </source>
</evidence>
<dbReference type="Gene3D" id="1.20.5.340">
    <property type="match status" value="1"/>
</dbReference>
<dbReference type="FunFam" id="1.20.5.340:FF:000035">
    <property type="entry name" value="Paramyosin, long form"/>
    <property type="match status" value="1"/>
</dbReference>
<keyword evidence="4" id="KW-0963">Cytoplasm</keyword>
<protein>
    <submittedName>
        <fullName evidence="13">Myosin_tail_1 domain-containing protein</fullName>
    </submittedName>
</protein>
<dbReference type="AlphaFoldDB" id="A0A0N4XEJ5"/>
<reference evidence="13" key="1">
    <citation type="submission" date="2017-02" db="UniProtKB">
        <authorList>
            <consortium name="WormBaseParasite"/>
        </authorList>
    </citation>
    <scope>IDENTIFICATION</scope>
</reference>
<evidence type="ECO:0000256" key="4">
    <source>
        <dbReference type="ARBA" id="ARBA00022490"/>
    </source>
</evidence>
<evidence type="ECO:0000256" key="5">
    <source>
        <dbReference type="ARBA" id="ARBA00023054"/>
    </source>
</evidence>
<dbReference type="GO" id="GO:0016459">
    <property type="term" value="C:myosin complex"/>
    <property type="evidence" value="ECO:0007669"/>
    <property type="project" value="UniProtKB-KW"/>
</dbReference>
<organism evidence="13">
    <name type="scientific">Nippostrongylus brasiliensis</name>
    <name type="common">Rat hookworm</name>
    <dbReference type="NCBI Taxonomy" id="27835"/>
    <lineage>
        <taxon>Eukaryota</taxon>
        <taxon>Metazoa</taxon>
        <taxon>Ecdysozoa</taxon>
        <taxon>Nematoda</taxon>
        <taxon>Chromadorea</taxon>
        <taxon>Rhabditida</taxon>
        <taxon>Rhabditina</taxon>
        <taxon>Rhabditomorpha</taxon>
        <taxon>Strongyloidea</taxon>
        <taxon>Heligmosomidae</taxon>
        <taxon>Nippostrongylus</taxon>
    </lineage>
</organism>
<evidence type="ECO:0000256" key="9">
    <source>
        <dbReference type="SAM" id="Coils"/>
    </source>
</evidence>
<keyword evidence="3" id="KW-0787">Thick filament</keyword>
<evidence type="ECO:0000256" key="8">
    <source>
        <dbReference type="ARBA" id="ARBA00023179"/>
    </source>
</evidence>
<feature type="domain" description="Myosin tail" evidence="10">
    <location>
        <begin position="39"/>
        <end position="173"/>
    </location>
</feature>
<reference evidence="11 12" key="2">
    <citation type="submission" date="2018-11" db="EMBL/GenBank/DDBJ databases">
        <authorList>
            <consortium name="Pathogen Informatics"/>
        </authorList>
    </citation>
    <scope>NUCLEOTIDE SEQUENCE [LARGE SCALE GENOMIC DNA]</scope>
</reference>
<dbReference type="Proteomes" id="UP000271162">
    <property type="component" value="Unassembled WGS sequence"/>
</dbReference>
<comment type="similarity">
    <text evidence="2">Belongs to the paramyosin family.</text>
</comment>
<keyword evidence="8" id="KW-0514">Muscle protein</keyword>
<evidence type="ECO:0000313" key="13">
    <source>
        <dbReference type="WBParaSite" id="NBR_0000094701-mRNA-1"/>
    </source>
</evidence>